<dbReference type="RefSeq" id="WP_089242862.1">
    <property type="nucleotide sequence ID" value="NZ_FZOW01000001.1"/>
</dbReference>
<keyword evidence="3" id="KW-1185">Reference proteome</keyword>
<keyword evidence="1" id="KW-0812">Transmembrane</keyword>
<proteinExistence type="predicted"/>
<evidence type="ECO:0008006" key="4">
    <source>
        <dbReference type="Google" id="ProtNLM"/>
    </source>
</evidence>
<sequence length="64" mass="6670">MEPLSASEKSGLRAAMVITVMAAFLAGLASDNFVTGFLLTAVVCGVALIAATFLARLVVSRRNR</sequence>
<organism evidence="2 3">
    <name type="scientific">Rhodococcoides kyotonense</name>
    <dbReference type="NCBI Taxonomy" id="398843"/>
    <lineage>
        <taxon>Bacteria</taxon>
        <taxon>Bacillati</taxon>
        <taxon>Actinomycetota</taxon>
        <taxon>Actinomycetes</taxon>
        <taxon>Mycobacteriales</taxon>
        <taxon>Nocardiaceae</taxon>
        <taxon>Rhodococcoides</taxon>
    </lineage>
</organism>
<name>A0A239D6A3_9NOCA</name>
<dbReference type="STRING" id="398843.A3K89_08405"/>
<dbReference type="AlphaFoldDB" id="A0A239D6A3"/>
<dbReference type="OrthoDB" id="4475470at2"/>
<evidence type="ECO:0000313" key="2">
    <source>
        <dbReference type="EMBL" id="SNS27817.1"/>
    </source>
</evidence>
<feature type="transmembrane region" description="Helical" evidence="1">
    <location>
        <begin position="12"/>
        <end position="30"/>
    </location>
</feature>
<gene>
    <name evidence="2" type="ORF">SAMN05421642_101404</name>
</gene>
<reference evidence="3" key="1">
    <citation type="submission" date="2017-06" db="EMBL/GenBank/DDBJ databases">
        <authorList>
            <person name="Varghese N."/>
            <person name="Submissions S."/>
        </authorList>
    </citation>
    <scope>NUCLEOTIDE SEQUENCE [LARGE SCALE GENOMIC DNA]</scope>
    <source>
        <strain evidence="3">JCM 23211</strain>
    </source>
</reference>
<evidence type="ECO:0000256" key="1">
    <source>
        <dbReference type="SAM" id="Phobius"/>
    </source>
</evidence>
<evidence type="ECO:0000313" key="3">
    <source>
        <dbReference type="Proteomes" id="UP000198327"/>
    </source>
</evidence>
<dbReference type="Proteomes" id="UP000198327">
    <property type="component" value="Unassembled WGS sequence"/>
</dbReference>
<feature type="transmembrane region" description="Helical" evidence="1">
    <location>
        <begin position="36"/>
        <end position="59"/>
    </location>
</feature>
<protein>
    <recommendedName>
        <fullName evidence="4">Major facilitator superfamily (MFS) profile domain-containing protein</fullName>
    </recommendedName>
</protein>
<accession>A0A239D6A3</accession>
<keyword evidence="1" id="KW-0472">Membrane</keyword>
<keyword evidence="1" id="KW-1133">Transmembrane helix</keyword>
<dbReference type="EMBL" id="FZOW01000001">
    <property type="protein sequence ID" value="SNS27817.1"/>
    <property type="molecule type" value="Genomic_DNA"/>
</dbReference>